<gene>
    <name evidence="15" type="ORF">g.38691</name>
</gene>
<dbReference type="EMBL" id="GEDC01013523">
    <property type="protein sequence ID" value="JAS23775.1"/>
    <property type="molecule type" value="Transcribed_RNA"/>
</dbReference>
<keyword evidence="4" id="KW-1000">Mitochondrion outer membrane</keyword>
<evidence type="ECO:0000256" key="6">
    <source>
        <dbReference type="ARBA" id="ARBA00022989"/>
    </source>
</evidence>
<dbReference type="Gene3D" id="3.40.50.300">
    <property type="entry name" value="P-loop containing nucleotide triphosphate hydrolases"/>
    <property type="match status" value="1"/>
</dbReference>
<dbReference type="GO" id="GO:0005525">
    <property type="term" value="F:GTP binding"/>
    <property type="evidence" value="ECO:0007669"/>
    <property type="project" value="UniProtKB-KW"/>
</dbReference>
<dbReference type="Gene3D" id="1.20.5.110">
    <property type="match status" value="1"/>
</dbReference>
<evidence type="ECO:0000256" key="8">
    <source>
        <dbReference type="ARBA" id="ARBA00023128"/>
    </source>
</evidence>
<proteinExistence type="predicted"/>
<dbReference type="GO" id="GO:0005741">
    <property type="term" value="C:mitochondrial outer membrane"/>
    <property type="evidence" value="ECO:0007669"/>
    <property type="project" value="UniProtKB-SubCell"/>
</dbReference>
<feature type="transmembrane region" description="Helical" evidence="13">
    <location>
        <begin position="630"/>
        <end position="648"/>
    </location>
</feature>
<protein>
    <recommendedName>
        <fullName evidence="14">Dynamin-type G domain-containing protein</fullName>
    </recommendedName>
</protein>
<evidence type="ECO:0000256" key="2">
    <source>
        <dbReference type="ARBA" id="ARBA00022692"/>
    </source>
</evidence>
<dbReference type="AlphaFoldDB" id="A0A1B6DDV5"/>
<dbReference type="PANTHER" id="PTHR10465:SF3">
    <property type="entry name" value="TRANSMEMBRANE GTPASE MARF-RELATED"/>
    <property type="match status" value="1"/>
</dbReference>
<keyword evidence="3" id="KW-0547">Nucleotide-binding</keyword>
<keyword evidence="8" id="KW-0496">Mitochondrion</keyword>
<keyword evidence="5" id="KW-0378">Hydrolase</keyword>
<dbReference type="PANTHER" id="PTHR10465">
    <property type="entry name" value="TRANSMEMBRANE GTPASE FZO1"/>
    <property type="match status" value="1"/>
</dbReference>
<keyword evidence="9" id="KW-0342">GTP-binding</keyword>
<dbReference type="SUPFAM" id="SSF111479">
    <property type="entry name" value="Fzo-like conserved region"/>
    <property type="match status" value="1"/>
</dbReference>
<evidence type="ECO:0000256" key="3">
    <source>
        <dbReference type="ARBA" id="ARBA00022741"/>
    </source>
</evidence>
<evidence type="ECO:0000256" key="9">
    <source>
        <dbReference type="ARBA" id="ARBA00023134"/>
    </source>
</evidence>
<dbReference type="GO" id="GO:0008053">
    <property type="term" value="P:mitochondrial fusion"/>
    <property type="evidence" value="ECO:0007669"/>
    <property type="project" value="InterPro"/>
</dbReference>
<evidence type="ECO:0000256" key="11">
    <source>
        <dbReference type="ARBA" id="ARBA00048548"/>
    </source>
</evidence>
<evidence type="ECO:0000259" key="14">
    <source>
        <dbReference type="PROSITE" id="PS51718"/>
    </source>
</evidence>
<evidence type="ECO:0000256" key="7">
    <source>
        <dbReference type="ARBA" id="ARBA00023054"/>
    </source>
</evidence>
<dbReference type="GO" id="GO:0003924">
    <property type="term" value="F:GTPase activity"/>
    <property type="evidence" value="ECO:0007669"/>
    <property type="project" value="InterPro"/>
</dbReference>
<dbReference type="InterPro" id="IPR030381">
    <property type="entry name" value="G_DYNAMIN_dom"/>
</dbReference>
<evidence type="ECO:0000256" key="5">
    <source>
        <dbReference type="ARBA" id="ARBA00022801"/>
    </source>
</evidence>
<evidence type="ECO:0000256" key="10">
    <source>
        <dbReference type="ARBA" id="ARBA00023136"/>
    </source>
</evidence>
<keyword evidence="2 13" id="KW-0812">Transmembrane</keyword>
<accession>A0A1B6DDV5</accession>
<evidence type="ECO:0000256" key="12">
    <source>
        <dbReference type="SAM" id="Coils"/>
    </source>
</evidence>
<name>A0A1B6DDV5_9HEMI</name>
<comment type="subcellular location">
    <subcellularLocation>
        <location evidence="1">Mitochondrion outer membrane</location>
        <topology evidence="1">Multi-pass membrane protein</topology>
    </subcellularLocation>
</comment>
<feature type="domain" description="Dynamin-type G" evidence="14">
    <location>
        <begin position="97"/>
        <end position="345"/>
    </location>
</feature>
<comment type="catalytic activity">
    <reaction evidence="11">
        <text>GTP + H2O = GDP + phosphate + H(+)</text>
        <dbReference type="Rhea" id="RHEA:19669"/>
        <dbReference type="ChEBI" id="CHEBI:15377"/>
        <dbReference type="ChEBI" id="CHEBI:15378"/>
        <dbReference type="ChEBI" id="CHEBI:37565"/>
        <dbReference type="ChEBI" id="CHEBI:43474"/>
        <dbReference type="ChEBI" id="CHEBI:58189"/>
    </reaction>
</comment>
<dbReference type="SUPFAM" id="SSF52540">
    <property type="entry name" value="P-loop containing nucleoside triphosphate hydrolases"/>
    <property type="match status" value="1"/>
</dbReference>
<dbReference type="InterPro" id="IPR045063">
    <property type="entry name" value="Dynamin_N"/>
</dbReference>
<evidence type="ECO:0000313" key="15">
    <source>
        <dbReference type="EMBL" id="JAS23775.1"/>
    </source>
</evidence>
<dbReference type="CDD" id="cd09912">
    <property type="entry name" value="DLP_2"/>
    <property type="match status" value="1"/>
</dbReference>
<dbReference type="PROSITE" id="PS51718">
    <property type="entry name" value="G_DYNAMIN_2"/>
    <property type="match status" value="1"/>
</dbReference>
<dbReference type="Pfam" id="PF00350">
    <property type="entry name" value="Dynamin_N"/>
    <property type="match status" value="1"/>
</dbReference>
<organism evidence="15">
    <name type="scientific">Clastoptera arizonana</name>
    <name type="common">Arizona spittle bug</name>
    <dbReference type="NCBI Taxonomy" id="38151"/>
    <lineage>
        <taxon>Eukaryota</taxon>
        <taxon>Metazoa</taxon>
        <taxon>Ecdysozoa</taxon>
        <taxon>Arthropoda</taxon>
        <taxon>Hexapoda</taxon>
        <taxon>Insecta</taxon>
        <taxon>Pterygota</taxon>
        <taxon>Neoptera</taxon>
        <taxon>Paraneoptera</taxon>
        <taxon>Hemiptera</taxon>
        <taxon>Auchenorrhyncha</taxon>
        <taxon>Cercopoidea</taxon>
        <taxon>Clastopteridae</taxon>
        <taxon>Clastoptera</taxon>
    </lineage>
</organism>
<keyword evidence="7 12" id="KW-0175">Coiled coil</keyword>
<evidence type="ECO:0000256" key="1">
    <source>
        <dbReference type="ARBA" id="ARBA00004374"/>
    </source>
</evidence>
<dbReference type="GO" id="GO:0051646">
    <property type="term" value="P:mitochondrion localization"/>
    <property type="evidence" value="ECO:0007669"/>
    <property type="project" value="TreeGrafter"/>
</dbReference>
<feature type="coiled-coil region" evidence="12">
    <location>
        <begin position="708"/>
        <end position="735"/>
    </location>
</feature>
<evidence type="ECO:0000256" key="4">
    <source>
        <dbReference type="ARBA" id="ARBA00022787"/>
    </source>
</evidence>
<keyword evidence="6 13" id="KW-1133">Transmembrane helix</keyword>
<dbReference type="InterPro" id="IPR027094">
    <property type="entry name" value="Mitofusin_fam"/>
</dbReference>
<dbReference type="InterPro" id="IPR006884">
    <property type="entry name" value="Fzo/mitofusin_HR2"/>
</dbReference>
<keyword evidence="10 13" id="KW-0472">Membrane</keyword>
<sequence>MMAGYINRTISMTANERAQSGLPVINPNPHVNSSPLQIFVKAKRRINDIFVEIYDYVQDAELYIKSIKGDKSFIKISEVELISGHVEKVKGIRDVLSRDRMKVAFFGRTSNGKSTVINAMLQDKILPSGIGHTTNCFLQVQGSENEEAYLITEDSIEKQNVKSVGHLAHALCKEKLNESQFVNIFWPRDKCLLLRDDVVLVDSPGIDVTPNLDEWIDSYCLDADVFVLVANSESTLMITEKNFFHKVSTRLSKPNIFILNNRWDASASEPEYLDQVRAQHLERAVDFLVKELKVCTEKEAQERVFFVSAKEVLQARLQEAKGLPGHSGALAEGFANRYFEFKDFEQKFEECISKSAVKTKFSHHSHRGKLIAKEIQNIVEQINEKSILFQKEKATLKKYVNDKLNYTEQQLLLITQEIKDKIHQMVGDVDQKVSKALNDEIRRLALLVDEFNLPFNTEPVVLNIYKKELHNYVESGLGSNLQARLSTALAMNIENSQREMIERMANLLPKDKKQASVNVLPRQEPFEVFYRLNCDNLCADFKEKLEFRFSWGILSFMNHSFYKPAIINYSNQVASTLDHPIENLDLPQNTAPTPFGIDPEDWSLMFKFVSVGSQGTVGGLLLAGFLLKIVGWRVILLTGGIYGCLYLYERLTWTNKAKEKSFKKQYINHATKKLQLVVDLTSANCSHQVQQELSSTFARLCHLVDETINEMDSEIKTLDRQLHMLEEAANAAKVLCNKANFLCKELKMFDKTYLNDQDF</sequence>
<evidence type="ECO:0000256" key="13">
    <source>
        <dbReference type="SAM" id="Phobius"/>
    </source>
</evidence>
<reference evidence="15" key="1">
    <citation type="submission" date="2015-12" db="EMBL/GenBank/DDBJ databases">
        <title>De novo transcriptome assembly of four potential Pierce s Disease insect vectors from Arizona vineyards.</title>
        <authorList>
            <person name="Tassone E.E."/>
        </authorList>
    </citation>
    <scope>NUCLEOTIDE SEQUENCE</scope>
</reference>
<dbReference type="Pfam" id="PF04799">
    <property type="entry name" value="Fzo_mitofusin"/>
    <property type="match status" value="1"/>
</dbReference>
<dbReference type="InterPro" id="IPR027417">
    <property type="entry name" value="P-loop_NTPase"/>
</dbReference>
<dbReference type="FunFam" id="3.40.50.300:FF:000214">
    <property type="entry name" value="Mitofusin 2"/>
    <property type="match status" value="1"/>
</dbReference>